<evidence type="ECO:0000313" key="6">
    <source>
        <dbReference type="Proteomes" id="UP000633205"/>
    </source>
</evidence>
<reference evidence="5" key="1">
    <citation type="journal article" date="2014" name="Int. J. Syst. Evol. Microbiol.">
        <title>Complete genome sequence of Corynebacterium casei LMG S-19264T (=DSM 44701T), isolated from a smear-ripened cheese.</title>
        <authorList>
            <consortium name="US DOE Joint Genome Institute (JGI-PGF)"/>
            <person name="Walter F."/>
            <person name="Albersmeier A."/>
            <person name="Kalinowski J."/>
            <person name="Ruckert C."/>
        </authorList>
    </citation>
    <scope>NUCLEOTIDE SEQUENCE</scope>
    <source>
        <strain evidence="5">CGMCC 1.15152</strain>
    </source>
</reference>
<dbReference type="InterPro" id="IPR000863">
    <property type="entry name" value="Sulfotransferase_dom"/>
</dbReference>
<evidence type="ECO:0000259" key="4">
    <source>
        <dbReference type="Pfam" id="PF00685"/>
    </source>
</evidence>
<feature type="domain" description="Sulfotransferase" evidence="4">
    <location>
        <begin position="5"/>
        <end position="206"/>
    </location>
</feature>
<proteinExistence type="predicted"/>
<comment type="caution">
    <text evidence="5">The sequence shown here is derived from an EMBL/GenBank/DDBJ whole genome shotgun (WGS) entry which is preliminary data.</text>
</comment>
<keyword evidence="1" id="KW-0808">Transferase</keyword>
<gene>
    <name evidence="5" type="ORF">GCM10010915_09630</name>
</gene>
<dbReference type="SUPFAM" id="SSF52540">
    <property type="entry name" value="P-loop containing nucleoside triphosphate hydrolases"/>
    <property type="match status" value="1"/>
</dbReference>
<keyword evidence="2" id="KW-0325">Glycoprotein</keyword>
<accession>A0A916Y592</accession>
<evidence type="ECO:0000256" key="3">
    <source>
        <dbReference type="SAM" id="MobiDB-lite"/>
    </source>
</evidence>
<organism evidence="5 6">
    <name type="scientific">Microbacterium faecale</name>
    <dbReference type="NCBI Taxonomy" id="1804630"/>
    <lineage>
        <taxon>Bacteria</taxon>
        <taxon>Bacillati</taxon>
        <taxon>Actinomycetota</taxon>
        <taxon>Actinomycetes</taxon>
        <taxon>Micrococcales</taxon>
        <taxon>Microbacteriaceae</taxon>
        <taxon>Microbacterium</taxon>
    </lineage>
</organism>
<dbReference type="InterPro" id="IPR027417">
    <property type="entry name" value="P-loop_NTPase"/>
</dbReference>
<dbReference type="InterPro" id="IPR037359">
    <property type="entry name" value="NST/OST"/>
</dbReference>
<protein>
    <recommendedName>
        <fullName evidence="4">Sulfotransferase domain-containing protein</fullName>
    </recommendedName>
</protein>
<evidence type="ECO:0000313" key="5">
    <source>
        <dbReference type="EMBL" id="GGD31432.1"/>
    </source>
</evidence>
<feature type="region of interest" description="Disordered" evidence="3">
    <location>
        <begin position="290"/>
        <end position="310"/>
    </location>
</feature>
<dbReference type="RefSeq" id="WP_188711148.1">
    <property type="nucleotide sequence ID" value="NZ_BMHO01000001.1"/>
</dbReference>
<dbReference type="PANTHER" id="PTHR10605">
    <property type="entry name" value="HEPARAN SULFATE SULFOTRANSFERASE"/>
    <property type="match status" value="1"/>
</dbReference>
<evidence type="ECO:0000256" key="2">
    <source>
        <dbReference type="ARBA" id="ARBA00023180"/>
    </source>
</evidence>
<dbReference type="PANTHER" id="PTHR10605:SF56">
    <property type="entry name" value="BIFUNCTIONAL HEPARAN SULFATE N-DEACETYLASE_N-SULFOTRANSFERASE"/>
    <property type="match status" value="1"/>
</dbReference>
<dbReference type="EMBL" id="BMHO01000001">
    <property type="protein sequence ID" value="GGD31432.1"/>
    <property type="molecule type" value="Genomic_DNA"/>
</dbReference>
<dbReference type="AlphaFoldDB" id="A0A916Y592"/>
<dbReference type="Pfam" id="PF00685">
    <property type="entry name" value="Sulfotransfer_1"/>
    <property type="match status" value="1"/>
</dbReference>
<evidence type="ECO:0000256" key="1">
    <source>
        <dbReference type="ARBA" id="ARBA00022679"/>
    </source>
</evidence>
<dbReference type="Gene3D" id="3.40.50.300">
    <property type="entry name" value="P-loop containing nucleotide triphosphate hydrolases"/>
    <property type="match status" value="1"/>
</dbReference>
<name>A0A916Y592_9MICO</name>
<keyword evidence="6" id="KW-1185">Reference proteome</keyword>
<reference evidence="5" key="2">
    <citation type="submission" date="2020-09" db="EMBL/GenBank/DDBJ databases">
        <authorList>
            <person name="Sun Q."/>
            <person name="Zhou Y."/>
        </authorList>
    </citation>
    <scope>NUCLEOTIDE SEQUENCE</scope>
    <source>
        <strain evidence="5">CGMCC 1.15152</strain>
    </source>
</reference>
<dbReference type="Proteomes" id="UP000633205">
    <property type="component" value="Unassembled WGS sequence"/>
</dbReference>
<dbReference type="GO" id="GO:0008146">
    <property type="term" value="F:sulfotransferase activity"/>
    <property type="evidence" value="ECO:0007669"/>
    <property type="project" value="InterPro"/>
</dbReference>
<sequence length="310" mass="34230">MTRLPDFILAGAQRAGSTALAEALAEHPDIAITDPKEPSYFATLFGSLDYSGPGDQWFASQNVGDWNAYLGLCQSDATVSGEASVMYLAIPGTAPAIHERLPNVKIVLVLRDPMARARSAHSYLRVNGREKEQDFEAALALEEQRRAAGYGPMWWFEKASDYAPGLEEYFEVFGRERVFVTTNEQLKADPARVLHGVGGFLGVDAVPAPVDFLTSNSVNSGGTPRNELLTRILYPPDQLRRAARRLAPEKLRQFVRFARKNSTRASDEDHTDIAPEVVARFRESARRTGDVLGRDMSDMWPSARGATDDN</sequence>